<proteinExistence type="predicted"/>
<dbReference type="InterPro" id="IPR009784">
    <property type="entry name" value="DUF1349"/>
</dbReference>
<dbReference type="Pfam" id="PF07081">
    <property type="entry name" value="DUF1349"/>
    <property type="match status" value="1"/>
</dbReference>
<dbReference type="InterPro" id="IPR015987">
    <property type="entry name" value="UCP022704"/>
</dbReference>
<dbReference type="RefSeq" id="WP_088220312.1">
    <property type="nucleotide sequence ID" value="NZ_AP024590.1"/>
</dbReference>
<sequence>MSAHFNWINEPEEWQYENGTLQVITDDKTDFWQKTWYGFSRFSGHIFAADVADDFTFQVKVCADFNTLYDQAGIMLMIDEHHWLKAGIEYNDGAPAIGSVLTRENSDWATGIFPGDPRMFWLRLTRKGDSLRLQYSTDGEQWPLLRLGWFPRGPAKVGVMCCTPERRGLAVDFQDMALTPPVDKDLHDLS</sequence>
<evidence type="ECO:0000313" key="2">
    <source>
        <dbReference type="Proteomes" id="UP000682928"/>
    </source>
</evidence>
<evidence type="ECO:0000313" key="1">
    <source>
        <dbReference type="EMBL" id="BCU56821.1"/>
    </source>
</evidence>
<dbReference type="PANTHER" id="PTHR35332">
    <property type="entry name" value="REGULATION OF ENOLASE PROTEIN 1"/>
    <property type="match status" value="1"/>
</dbReference>
<accession>A0AA86M616</accession>
<organism evidence="1 2">
    <name type="scientific">Enterobacter kobei</name>
    <dbReference type="NCBI Taxonomy" id="208224"/>
    <lineage>
        <taxon>Bacteria</taxon>
        <taxon>Pseudomonadati</taxon>
        <taxon>Pseudomonadota</taxon>
        <taxon>Gammaproteobacteria</taxon>
        <taxon>Enterobacterales</taxon>
        <taxon>Enterobacteriaceae</taxon>
        <taxon>Enterobacter</taxon>
        <taxon>Enterobacter cloacae complex</taxon>
    </lineage>
</organism>
<dbReference type="InterPro" id="IPR013320">
    <property type="entry name" value="ConA-like_dom_sf"/>
</dbReference>
<dbReference type="PIRSF" id="PIRSF022704">
    <property type="entry name" value="UCP022704"/>
    <property type="match status" value="1"/>
</dbReference>
<dbReference type="Gene3D" id="2.60.120.200">
    <property type="match status" value="1"/>
</dbReference>
<dbReference type="Proteomes" id="UP000682928">
    <property type="component" value="Chromosome"/>
</dbReference>
<dbReference type="EMBL" id="AP024590">
    <property type="protein sequence ID" value="BCU56821.1"/>
    <property type="molecule type" value="Genomic_DNA"/>
</dbReference>
<protein>
    <submittedName>
        <fullName evidence="1">Regulation of enolase 1</fullName>
    </submittedName>
</protein>
<gene>
    <name evidence="1" type="ORF">ENKO_34150</name>
</gene>
<dbReference type="PANTHER" id="PTHR35332:SF2">
    <property type="entry name" value="REGULATION OF ENOLASE PROTEIN 1"/>
    <property type="match status" value="1"/>
</dbReference>
<reference evidence="1" key="1">
    <citation type="submission" date="2021-04" db="EMBL/GenBank/DDBJ databases">
        <title>Difference and commonality of drug resistance evolution in various bacteria. and drug sensitivity profiles.</title>
        <authorList>
            <person name="Maeda T."/>
            <person name="Shibai A."/>
            <person name="Kawada K."/>
            <person name="Kotani H."/>
            <person name="Tarusawa Y."/>
            <person name="Tanabe K."/>
            <person name="Furusawa C."/>
        </authorList>
    </citation>
    <scope>NUCLEOTIDE SEQUENCE</scope>
    <source>
        <strain evidence="1">JCM 8580</strain>
    </source>
</reference>
<name>A0AA86M616_9ENTR</name>
<dbReference type="AlphaFoldDB" id="A0AA86M616"/>
<dbReference type="SUPFAM" id="SSF49899">
    <property type="entry name" value="Concanavalin A-like lectins/glucanases"/>
    <property type="match status" value="1"/>
</dbReference>